<keyword evidence="14" id="KW-0922">Interferon antiviral system evasion</keyword>
<keyword evidence="8" id="KW-0227">DNA damage</keyword>
<keyword evidence="10" id="KW-1114">Inhibition of host interferon signaling pathway by virus</keyword>
<dbReference type="SMART" id="SM00891">
    <property type="entry name" value="ERCC4"/>
    <property type="match status" value="1"/>
</dbReference>
<keyword evidence="9" id="KW-0378">Hydrolase</keyword>
<keyword evidence="6" id="KW-0479">Metal-binding</keyword>
<keyword evidence="18" id="KW-1185">Reference proteome</keyword>
<evidence type="ECO:0000256" key="4">
    <source>
        <dbReference type="ARBA" id="ARBA00015502"/>
    </source>
</evidence>
<dbReference type="InterPro" id="IPR042530">
    <property type="entry name" value="EME1/EME2_C"/>
</dbReference>
<dbReference type="InterPro" id="IPR011335">
    <property type="entry name" value="Restrct_endonuc-II-like"/>
</dbReference>
<comment type="similarity">
    <text evidence="3">Belongs to the XPF family.</text>
</comment>
<dbReference type="GO" id="GO:0048476">
    <property type="term" value="C:Holliday junction resolvase complex"/>
    <property type="evidence" value="ECO:0007669"/>
    <property type="project" value="TreeGrafter"/>
</dbReference>
<dbReference type="PANTHER" id="PTHR13451">
    <property type="entry name" value="CLASS II CROSSOVER JUNCTION ENDONUCLEASE MUS81"/>
    <property type="match status" value="1"/>
</dbReference>
<dbReference type="EMBL" id="KJ645900">
    <property type="protein sequence ID" value="AII17195.1"/>
    <property type="molecule type" value="Genomic_DNA"/>
</dbReference>
<dbReference type="SUPFAM" id="SSF52980">
    <property type="entry name" value="Restriction endonuclease-like"/>
    <property type="match status" value="1"/>
</dbReference>
<dbReference type="Gene3D" id="3.40.50.10130">
    <property type="match status" value="1"/>
</dbReference>
<evidence type="ECO:0000256" key="7">
    <source>
        <dbReference type="ARBA" id="ARBA00022759"/>
    </source>
</evidence>
<dbReference type="GO" id="GO:0008821">
    <property type="term" value="F:crossover junction DNA endonuclease activity"/>
    <property type="evidence" value="ECO:0007669"/>
    <property type="project" value="InterPro"/>
</dbReference>
<dbReference type="Proteomes" id="UP000028667">
    <property type="component" value="Segment"/>
</dbReference>
<dbReference type="InterPro" id="IPR033309">
    <property type="entry name" value="Mus81"/>
</dbReference>
<evidence type="ECO:0000256" key="14">
    <source>
        <dbReference type="ARBA" id="ARBA00023258"/>
    </source>
</evidence>
<dbReference type="PANTHER" id="PTHR13451:SF0">
    <property type="entry name" value="CROSSOVER JUNCTION ENDONUCLEASE MUS81"/>
    <property type="match status" value="1"/>
</dbReference>
<proteinExistence type="inferred from homology"/>
<dbReference type="Gene3D" id="1.10.150.670">
    <property type="entry name" value="Crossover junction endonuclease EME1, DNA-binding domain"/>
    <property type="match status" value="1"/>
</dbReference>
<keyword evidence="10" id="KW-0945">Host-virus interaction</keyword>
<comment type="function">
    <text evidence="15">Plays a role in the inhibition of type I interferon signaling pathway. Mechanistically, specifically interacts with 2',3'-cGAMP and cleaves it via its phosphodiesterase activity. In turn, prevents 2',3'-cGAMP interaction with host ER-resident STING1 leading to inhibition of downstream signaling pathway and type I interferon production.</text>
</comment>
<evidence type="ECO:0000259" key="16">
    <source>
        <dbReference type="SMART" id="SM00891"/>
    </source>
</evidence>
<name>A0A076FGI8_9VIRU</name>
<dbReference type="GO" id="GO:0048257">
    <property type="term" value="F:3'-flap endonuclease activity"/>
    <property type="evidence" value="ECO:0007669"/>
    <property type="project" value="TreeGrafter"/>
</dbReference>
<sequence length="229" mass="27092">MNVILDSREITLEKIFENHYQKNFTYQNLQIGDIQIKNENNDDISVFERKTINDLKSSLKDGRFSEQKARILSSNFVHKCYIFEGQCDEEFKSIFKQIIIRLQMKYNMLVFLTENIEDTYKLITTIVDKYEKDVTYYDCDKSQSASINYIDTVKLCKKENITPSLCFKLQLAQIPLISKTIANEIVNYYPTWKHLINVLESDLDNFKKNMTQCKMGKKKIESLMKHILM</sequence>
<evidence type="ECO:0000256" key="5">
    <source>
        <dbReference type="ARBA" id="ARBA00022722"/>
    </source>
</evidence>
<keyword evidence="13" id="KW-0234">DNA repair</keyword>
<evidence type="ECO:0000256" key="3">
    <source>
        <dbReference type="ARBA" id="ARBA00010015"/>
    </source>
</evidence>
<evidence type="ECO:0000313" key="18">
    <source>
        <dbReference type="Proteomes" id="UP000028667"/>
    </source>
</evidence>
<keyword evidence="5" id="KW-0540">Nuclease</keyword>
<evidence type="ECO:0000256" key="15">
    <source>
        <dbReference type="ARBA" id="ARBA00034463"/>
    </source>
</evidence>
<dbReference type="GO" id="GO:0006308">
    <property type="term" value="P:DNA catabolic process"/>
    <property type="evidence" value="ECO:0007669"/>
    <property type="project" value="InterPro"/>
</dbReference>
<dbReference type="GeneID" id="20041499"/>
<comment type="similarity">
    <text evidence="2">Belongs to the asfivirus EP364R family.</text>
</comment>
<keyword evidence="10" id="KW-1090">Inhibition of host innate immune response by virus</keyword>
<dbReference type="GO" id="GO:0052170">
    <property type="term" value="P:symbiont-mediated suppression of host innate immune response"/>
    <property type="evidence" value="ECO:0007669"/>
    <property type="project" value="UniProtKB-KW"/>
</dbReference>
<evidence type="ECO:0000313" key="17">
    <source>
        <dbReference type="EMBL" id="AII17195.1"/>
    </source>
</evidence>
<evidence type="ECO:0000256" key="13">
    <source>
        <dbReference type="ARBA" id="ARBA00023204"/>
    </source>
</evidence>
<dbReference type="GO" id="GO:0003677">
    <property type="term" value="F:DNA binding"/>
    <property type="evidence" value="ECO:0007669"/>
    <property type="project" value="InterPro"/>
</dbReference>
<dbReference type="KEGG" id="vg:20041499"/>
<evidence type="ECO:0000256" key="2">
    <source>
        <dbReference type="ARBA" id="ARBA00008322"/>
    </source>
</evidence>
<feature type="domain" description="ERCC4" evidence="16">
    <location>
        <begin position="2"/>
        <end position="87"/>
    </location>
</feature>
<dbReference type="Pfam" id="PF02732">
    <property type="entry name" value="ERCC4"/>
    <property type="match status" value="1"/>
</dbReference>
<evidence type="ECO:0000256" key="12">
    <source>
        <dbReference type="ARBA" id="ARBA00023172"/>
    </source>
</evidence>
<protein>
    <recommendedName>
        <fullName evidence="4">ERCC4 domain-containing protein EP364R</fullName>
    </recommendedName>
</protein>
<gene>
    <name evidence="17" type="ORF">AaV_215</name>
</gene>
<dbReference type="InterPro" id="IPR006166">
    <property type="entry name" value="ERCC4_domain"/>
</dbReference>
<dbReference type="RefSeq" id="YP_009052289.1">
    <property type="nucleotide sequence ID" value="NC_024697.1"/>
</dbReference>
<keyword evidence="12" id="KW-0233">DNA recombination</keyword>
<evidence type="ECO:0000256" key="11">
    <source>
        <dbReference type="ARBA" id="ARBA00022842"/>
    </source>
</evidence>
<dbReference type="GO" id="GO:0000727">
    <property type="term" value="P:double-strand break repair via break-induced replication"/>
    <property type="evidence" value="ECO:0007669"/>
    <property type="project" value="TreeGrafter"/>
</dbReference>
<evidence type="ECO:0000256" key="8">
    <source>
        <dbReference type="ARBA" id="ARBA00022763"/>
    </source>
</evidence>
<organism evidence="17 18">
    <name type="scientific">Aureococcus anophagefferens virus</name>
    <dbReference type="NCBI Taxonomy" id="1474867"/>
    <lineage>
        <taxon>Viruses</taxon>
        <taxon>Varidnaviria</taxon>
        <taxon>Bamfordvirae</taxon>
        <taxon>Nucleocytoviricota</taxon>
        <taxon>Megaviricetes</taxon>
        <taxon>Imitervirales</taxon>
        <taxon>Schizomimiviridae</taxon>
        <taxon>Kratosvirus</taxon>
        <taxon>Kratosvirus quantuckense</taxon>
    </lineage>
</organism>
<accession>A0A076FGI8</accession>
<reference evidence="17 18" key="1">
    <citation type="journal article" date="2014" name="Virology">
        <title>Genome of brown tide virus (AaV), the little giant of the Megaviridae, elucidates NCLDV genome expansion and host-virus coevolution.</title>
        <authorList>
            <person name="Moniruzzaman M."/>
            <person name="LeCleir G.R."/>
            <person name="Brown C.M."/>
            <person name="Gobler C.J."/>
            <person name="Bidle K.D."/>
            <person name="Wilson W.H."/>
            <person name="Wilhelm S.W."/>
        </authorList>
    </citation>
    <scope>NUCLEOTIDE SEQUENCE [LARGE SCALE GENOMIC DNA]</scope>
    <source>
        <strain evidence="17">BtV-01</strain>
    </source>
</reference>
<evidence type="ECO:0000256" key="10">
    <source>
        <dbReference type="ARBA" id="ARBA00022830"/>
    </source>
</evidence>
<keyword evidence="10" id="KW-0899">Viral immunoevasion</keyword>
<evidence type="ECO:0000256" key="1">
    <source>
        <dbReference type="ARBA" id="ARBA00001946"/>
    </source>
</evidence>
<comment type="cofactor">
    <cofactor evidence="1">
        <name>Mg(2+)</name>
        <dbReference type="ChEBI" id="CHEBI:18420"/>
    </cofactor>
</comment>
<dbReference type="OrthoDB" id="1288at10501"/>
<evidence type="ECO:0000256" key="6">
    <source>
        <dbReference type="ARBA" id="ARBA00022723"/>
    </source>
</evidence>
<dbReference type="GO" id="GO:0046872">
    <property type="term" value="F:metal ion binding"/>
    <property type="evidence" value="ECO:0007669"/>
    <property type="project" value="UniProtKB-KW"/>
</dbReference>
<keyword evidence="11" id="KW-0460">Magnesium</keyword>
<evidence type="ECO:0000256" key="9">
    <source>
        <dbReference type="ARBA" id="ARBA00022801"/>
    </source>
</evidence>
<keyword evidence="7 17" id="KW-0255">Endonuclease</keyword>
<dbReference type="GO" id="GO:0039502">
    <property type="term" value="P:symbiont-mediated suppression of host type I interferon-mediated signaling pathway"/>
    <property type="evidence" value="ECO:0007669"/>
    <property type="project" value="UniProtKB-KW"/>
</dbReference>